<proteinExistence type="predicted"/>
<name>A0A364N865_STELY</name>
<dbReference type="OrthoDB" id="1749473at2759"/>
<evidence type="ECO:0000256" key="1">
    <source>
        <dbReference type="SAM" id="MobiDB-lite"/>
    </source>
</evidence>
<evidence type="ECO:0000313" key="2">
    <source>
        <dbReference type="EMBL" id="RAR13407.1"/>
    </source>
</evidence>
<feature type="compositionally biased region" description="Low complexity" evidence="1">
    <location>
        <begin position="757"/>
        <end position="770"/>
    </location>
</feature>
<protein>
    <submittedName>
        <fullName evidence="2">Peptidase family m20 m25 m40 protein</fullName>
    </submittedName>
</protein>
<feature type="compositionally biased region" description="Pro residues" evidence="1">
    <location>
        <begin position="853"/>
        <end position="905"/>
    </location>
</feature>
<dbReference type="Proteomes" id="UP000249619">
    <property type="component" value="Unassembled WGS sequence"/>
</dbReference>
<keyword evidence="3" id="KW-1185">Reference proteome</keyword>
<feature type="compositionally biased region" description="Low complexity" evidence="1">
    <location>
        <begin position="10"/>
        <end position="21"/>
    </location>
</feature>
<feature type="compositionally biased region" description="Polar residues" evidence="1">
    <location>
        <begin position="710"/>
        <end position="722"/>
    </location>
</feature>
<feature type="compositionally biased region" description="Polar residues" evidence="1">
    <location>
        <begin position="117"/>
        <end position="151"/>
    </location>
</feature>
<evidence type="ECO:0000313" key="3">
    <source>
        <dbReference type="Proteomes" id="UP000249619"/>
    </source>
</evidence>
<feature type="region of interest" description="Disordered" evidence="1">
    <location>
        <begin position="95"/>
        <end position="153"/>
    </location>
</feature>
<gene>
    <name evidence="2" type="ORF">DDE83_003271</name>
</gene>
<reference evidence="3" key="1">
    <citation type="submission" date="2018-05" db="EMBL/GenBank/DDBJ databases">
        <title>Draft genome sequence of Stemphylium lycopersici strain CIDEFI 213.</title>
        <authorList>
            <person name="Medina R."/>
            <person name="Franco M.E.E."/>
            <person name="Lucentini C.G."/>
            <person name="Saparrat M.C.N."/>
            <person name="Balatti P.A."/>
        </authorList>
    </citation>
    <scope>NUCLEOTIDE SEQUENCE [LARGE SCALE GENOMIC DNA]</scope>
    <source>
        <strain evidence="3">CIDEFI 213</strain>
    </source>
</reference>
<dbReference type="STRING" id="183478.A0A364N865"/>
<feature type="compositionally biased region" description="Basic and acidic residues" evidence="1">
    <location>
        <begin position="369"/>
        <end position="392"/>
    </location>
</feature>
<dbReference type="AlphaFoldDB" id="A0A364N865"/>
<accession>A0A364N865</accession>
<feature type="compositionally biased region" description="Polar residues" evidence="1">
    <location>
        <begin position="810"/>
        <end position="824"/>
    </location>
</feature>
<dbReference type="EMBL" id="QGDH01000036">
    <property type="protein sequence ID" value="RAR13407.1"/>
    <property type="molecule type" value="Genomic_DNA"/>
</dbReference>
<feature type="region of interest" description="Disordered" evidence="1">
    <location>
        <begin position="1"/>
        <end position="64"/>
    </location>
</feature>
<comment type="caution">
    <text evidence="2">The sequence shown here is derived from an EMBL/GenBank/DDBJ whole genome shotgun (WGS) entry which is preliminary data.</text>
</comment>
<feature type="region of interest" description="Disordered" evidence="1">
    <location>
        <begin position="546"/>
        <end position="914"/>
    </location>
</feature>
<feature type="compositionally biased region" description="Basic and acidic residues" evidence="1">
    <location>
        <begin position="610"/>
        <end position="627"/>
    </location>
</feature>
<feature type="region of interest" description="Disordered" evidence="1">
    <location>
        <begin position="354"/>
        <end position="500"/>
    </location>
</feature>
<sequence length="914" mass="99678">MTELADQTHSASSNPNSSMRSKFQDASLSSRWRFTRSTANLQEPQAQRSPSIMSNKSSTTTSKKLERVASKMSLFNLFSKPKVEKARGHTEVGLALPMRPQTPPKPTTPISIPKSSLRQNPSPPAQQTIRARSSQKFQRMSLRPTTPQNEFGNWDPPPLFQAFPQSLKHATVQACVFAPEILMRTQSQRRQAESLREKMDTQRDLSMIAENATETKKLEKSHKRLMSNSVLNPTTPELISKIYILVTAGYVLQYAGDGAFDRLPEKVLQLGKESAAFACDLIPGKHWVLQISSHASDDGTFETGPKNSLLARLRSQNVTMRKTATSFLLVLESAEEMDAWMTSVRKEIDSLGGTRTKDDYARASSSTDDSGKESAEITSHRFRANRDPHNMTKVEPQLSTSPQIVASDWEMNPPEQTKRSIDSSSGQSVRQNNTRASVEISSVASTPVSQHQMQLDQLRGRPRYSFMSTATSGSGAGTRNTSRESSPAPQSPLMEEFGAAGDNEPLRSAMSLRSFQMNPNNTMSSRRRSMQPLPITDEHFLQAAETTPKGKRHSLYSPASPTAPELGRPFAAGTVPPLKDTPADSSEAATTDKNIIGLARSSPPPVKTDLTTHSDDHDSCPTREDSPVRFNAQIYSSPPRRHVISPPPRDPAPLPPPPAQRQSIMGPSPGSVSNPAPYLASTSKDKTRRRTSGSPKPFLRPIPVRPQAQHVESQMISRRQSALTSSTSSPLPPNMDRSVTAPIRPPSAASNMTPTTSPHSLHLASSSQALRRPVSLQIRSDPAPFLSSRPIRAISSTPSFVPGRRMSSLPAPSSNTGAHQQTPSIEALRQRTLAQQTEQKTIAPRRSLASLRLPPPAPPPNMPLPPPPRNVTSPTPPPNMPLPPPPHSMGLPAPPPTMPLPPTPPEAAMRGTAI</sequence>
<feature type="compositionally biased region" description="Polar residues" evidence="1">
    <location>
        <begin position="583"/>
        <end position="593"/>
    </location>
</feature>
<feature type="compositionally biased region" description="Polar residues" evidence="1">
    <location>
        <begin position="660"/>
        <end position="674"/>
    </location>
</feature>
<organism evidence="2 3">
    <name type="scientific">Stemphylium lycopersici</name>
    <name type="common">Tomato gray leaf spot disease fungus</name>
    <name type="synonym">Thyrospora lycopersici</name>
    <dbReference type="NCBI Taxonomy" id="183478"/>
    <lineage>
        <taxon>Eukaryota</taxon>
        <taxon>Fungi</taxon>
        <taxon>Dikarya</taxon>
        <taxon>Ascomycota</taxon>
        <taxon>Pezizomycotina</taxon>
        <taxon>Dothideomycetes</taxon>
        <taxon>Pleosporomycetidae</taxon>
        <taxon>Pleosporales</taxon>
        <taxon>Pleosporineae</taxon>
        <taxon>Pleosporaceae</taxon>
        <taxon>Stemphylium</taxon>
    </lineage>
</organism>
<feature type="compositionally biased region" description="Polar residues" evidence="1">
    <location>
        <begin position="24"/>
        <end position="55"/>
    </location>
</feature>
<feature type="compositionally biased region" description="Pro residues" evidence="1">
    <location>
        <begin position="645"/>
        <end position="659"/>
    </location>
</feature>
<feature type="compositionally biased region" description="Polar residues" evidence="1">
    <location>
        <begin position="422"/>
        <end position="455"/>
    </location>
</feature>
<feature type="compositionally biased region" description="Polar residues" evidence="1">
    <location>
        <begin position="466"/>
        <end position="488"/>
    </location>
</feature>